<keyword evidence="3" id="KW-1185">Reference proteome</keyword>
<sequence length="146" mass="14937">MKWMGKQILTYCALLGGSGDPCEEGLGKGEEGISVLEGSRRTDRRARSRSAAGQGAERIGGRGRAAGHAIGGGKERIDGRGRAAGHGADRQPGMGRRGSPAWDGAASGERAAGGEGGRLGEGRCGVGKMGLREGGRAGERRGEPRR</sequence>
<feature type="compositionally biased region" description="Basic and acidic residues" evidence="1">
    <location>
        <begin position="130"/>
        <end position="146"/>
    </location>
</feature>
<evidence type="ECO:0000313" key="2">
    <source>
        <dbReference type="EMBL" id="KAG2654610.1"/>
    </source>
</evidence>
<proteinExistence type="predicted"/>
<accession>A0A8T0X3D7</accession>
<reference evidence="2" key="1">
    <citation type="submission" date="2020-05" db="EMBL/GenBank/DDBJ databases">
        <title>WGS assembly of Panicum virgatum.</title>
        <authorList>
            <person name="Lovell J.T."/>
            <person name="Jenkins J."/>
            <person name="Shu S."/>
            <person name="Juenger T.E."/>
            <person name="Schmutz J."/>
        </authorList>
    </citation>
    <scope>NUCLEOTIDE SEQUENCE</scope>
    <source>
        <strain evidence="2">AP13</strain>
    </source>
</reference>
<feature type="region of interest" description="Disordered" evidence="1">
    <location>
        <begin position="24"/>
        <end position="146"/>
    </location>
</feature>
<name>A0A8T0X3D7_PANVG</name>
<feature type="compositionally biased region" description="Gly residues" evidence="1">
    <location>
        <begin position="111"/>
        <end position="128"/>
    </location>
</feature>
<dbReference type="Proteomes" id="UP000823388">
    <property type="component" value="Chromosome 1N"/>
</dbReference>
<gene>
    <name evidence="2" type="ORF">PVAP13_1NG510538</name>
</gene>
<dbReference type="AlphaFoldDB" id="A0A8T0X3D7"/>
<evidence type="ECO:0000313" key="3">
    <source>
        <dbReference type="Proteomes" id="UP000823388"/>
    </source>
</evidence>
<dbReference type="EMBL" id="CM029038">
    <property type="protein sequence ID" value="KAG2654610.1"/>
    <property type="molecule type" value="Genomic_DNA"/>
</dbReference>
<comment type="caution">
    <text evidence="2">The sequence shown here is derived from an EMBL/GenBank/DDBJ whole genome shotgun (WGS) entry which is preliminary data.</text>
</comment>
<organism evidence="2 3">
    <name type="scientific">Panicum virgatum</name>
    <name type="common">Blackwell switchgrass</name>
    <dbReference type="NCBI Taxonomy" id="38727"/>
    <lineage>
        <taxon>Eukaryota</taxon>
        <taxon>Viridiplantae</taxon>
        <taxon>Streptophyta</taxon>
        <taxon>Embryophyta</taxon>
        <taxon>Tracheophyta</taxon>
        <taxon>Spermatophyta</taxon>
        <taxon>Magnoliopsida</taxon>
        <taxon>Liliopsida</taxon>
        <taxon>Poales</taxon>
        <taxon>Poaceae</taxon>
        <taxon>PACMAD clade</taxon>
        <taxon>Panicoideae</taxon>
        <taxon>Panicodae</taxon>
        <taxon>Paniceae</taxon>
        <taxon>Panicinae</taxon>
        <taxon>Panicum</taxon>
        <taxon>Panicum sect. Hiantes</taxon>
    </lineage>
</organism>
<evidence type="ECO:0000256" key="1">
    <source>
        <dbReference type="SAM" id="MobiDB-lite"/>
    </source>
</evidence>
<protein>
    <submittedName>
        <fullName evidence="2">Uncharacterized protein</fullName>
    </submittedName>
</protein>